<dbReference type="eggNOG" id="COG2968">
    <property type="taxonomic scope" value="Bacteria"/>
</dbReference>
<evidence type="ECO:0008006" key="3">
    <source>
        <dbReference type="Google" id="ProtNLM"/>
    </source>
</evidence>
<name>E1IF26_9CHLR</name>
<dbReference type="EMBL" id="ADVR01000079">
    <property type="protein sequence ID" value="EFO80230.1"/>
    <property type="molecule type" value="Genomic_DNA"/>
</dbReference>
<dbReference type="Pfam" id="PF04402">
    <property type="entry name" value="SIMPL"/>
    <property type="match status" value="1"/>
</dbReference>
<evidence type="ECO:0000313" key="2">
    <source>
        <dbReference type="Proteomes" id="UP000054010"/>
    </source>
</evidence>
<reference evidence="1 2" key="1">
    <citation type="journal article" date="2011" name="J. Bacteriol.">
        <title>Draft genome sequence of the anoxygenic filamentous phototrophic bacterium Oscillochloris trichoides subsp. DG-6.</title>
        <authorList>
            <person name="Kuznetsov B.B."/>
            <person name="Ivanovsky R.N."/>
            <person name="Keppen O.I."/>
            <person name="Sukhacheva M.V."/>
            <person name="Bumazhkin B.K."/>
            <person name="Patutina E.O."/>
            <person name="Beletsky A.V."/>
            <person name="Mardanov A.V."/>
            <person name="Baslerov R.V."/>
            <person name="Panteleeva A.N."/>
            <person name="Kolganova T.V."/>
            <person name="Ravin N.V."/>
            <person name="Skryabin K.G."/>
        </authorList>
    </citation>
    <scope>NUCLEOTIDE SEQUENCE [LARGE SCALE GENOMIC DNA]</scope>
    <source>
        <strain evidence="1 2">DG-6</strain>
    </source>
</reference>
<accession>E1IF26</accession>
<dbReference type="Proteomes" id="UP000054010">
    <property type="component" value="Unassembled WGS sequence"/>
</dbReference>
<keyword evidence="2" id="KW-1185">Reference proteome</keyword>
<dbReference type="Gene3D" id="3.30.70.2970">
    <property type="entry name" value="Protein of unknown function (DUF541), domain 2"/>
    <property type="match status" value="1"/>
</dbReference>
<sequence length="248" mass="25705">MEKRSPSLNSAVIGALLIAILALGAAGASLLIRPTTAQAQPGVTGMRQITVIGTGEVRIAPDTATVQIGVETTAATTQEALAQNTAQANAIIEQIKALGIAEKDIQTSGFNIYPTYNNDGRQVTGYTVSNQVSVTIRNLADAGSLLDNVVQAGANRIYGINFSVADSNSVLSQARDNAIVDAKARAEQMARQAGASIGQVLVITEIVGSGPIVPMPMMERANGAGSPVPVQAGEQSYTAQVQVTYELR</sequence>
<dbReference type="InterPro" id="IPR007497">
    <property type="entry name" value="SIMPL/DUF541"/>
</dbReference>
<dbReference type="OrthoDB" id="9785192at2"/>
<dbReference type="AlphaFoldDB" id="E1IF26"/>
<organism evidence="1 2">
    <name type="scientific">Oscillochloris trichoides DG-6</name>
    <dbReference type="NCBI Taxonomy" id="765420"/>
    <lineage>
        <taxon>Bacteria</taxon>
        <taxon>Bacillati</taxon>
        <taxon>Chloroflexota</taxon>
        <taxon>Chloroflexia</taxon>
        <taxon>Chloroflexales</taxon>
        <taxon>Chloroflexineae</taxon>
        <taxon>Oscillochloridaceae</taxon>
        <taxon>Oscillochloris</taxon>
    </lineage>
</organism>
<proteinExistence type="predicted"/>
<comment type="caution">
    <text evidence="1">The sequence shown here is derived from an EMBL/GenBank/DDBJ whole genome shotgun (WGS) entry which is preliminary data.</text>
</comment>
<dbReference type="HOGENOM" id="CLU_080344_4_1_0"/>
<dbReference type="GO" id="GO:0006974">
    <property type="term" value="P:DNA damage response"/>
    <property type="evidence" value="ECO:0007669"/>
    <property type="project" value="TreeGrafter"/>
</dbReference>
<dbReference type="PANTHER" id="PTHR34387">
    <property type="entry name" value="SLR1258 PROTEIN"/>
    <property type="match status" value="1"/>
</dbReference>
<dbReference type="Gene3D" id="3.30.110.170">
    <property type="entry name" value="Protein of unknown function (DUF541), domain 1"/>
    <property type="match status" value="1"/>
</dbReference>
<dbReference type="STRING" id="765420.OSCT_1927"/>
<dbReference type="PANTHER" id="PTHR34387:SF1">
    <property type="entry name" value="PERIPLASMIC IMMUNOGENIC PROTEIN"/>
    <property type="match status" value="1"/>
</dbReference>
<protein>
    <recommendedName>
        <fullName evidence="3">Outer membrane protein</fullName>
    </recommendedName>
</protein>
<gene>
    <name evidence="1" type="ORF">OSCT_1927</name>
</gene>
<evidence type="ECO:0000313" key="1">
    <source>
        <dbReference type="EMBL" id="EFO80230.1"/>
    </source>
</evidence>
<dbReference type="InterPro" id="IPR052022">
    <property type="entry name" value="26kDa_periplasmic_antigen"/>
</dbReference>